<evidence type="ECO:0000313" key="5">
    <source>
        <dbReference type="Proteomes" id="UP000749559"/>
    </source>
</evidence>
<dbReference type="AlphaFoldDB" id="A0A8S4MWY0"/>
<sequence>MKNTIYFGLLIGSLLNVNLASFNKYANDQQSCNFHLIRKREDKKASTCFWVDGLRDTSLEECKQLACLKNANIINWNSSSRSCQIRKCEKHKELDDWDFQERYSMAQEVYSIPYPGSHKCGQRHYVNRMNIESNSSSQCTHIAPHPHITSLTQCMEQACEDNANVFNYRGKSYSNYECYTKRCSHIHSTGDYDFMLSKGNGPYYIYALTLEPIEVTTETPTTTTTKETTSGYINTTESIHLSTYDAALETTQGHINIDATNNTITTSPTGVPTKSNITAIVGAVIGILLLVIAALIIFIIIICRRRKKRHNQPTNSDKHTLSNNSSHSDERVEHVYLNDSESTNPNETVVHNYEDIALDDGAHNEANPKSNIRLSNLYSNVDLNSKSKHTKIQADKETPYAVSPLKDVNSAHDNVNSVHDMLGQFPNMKTNSIYSISSDDDPQLQI</sequence>
<organism evidence="4 5">
    <name type="scientific">Owenia fusiformis</name>
    <name type="common">Polychaete worm</name>
    <dbReference type="NCBI Taxonomy" id="6347"/>
    <lineage>
        <taxon>Eukaryota</taxon>
        <taxon>Metazoa</taxon>
        <taxon>Spiralia</taxon>
        <taxon>Lophotrochozoa</taxon>
        <taxon>Annelida</taxon>
        <taxon>Polychaeta</taxon>
        <taxon>Sedentaria</taxon>
        <taxon>Canalipalpata</taxon>
        <taxon>Sabellida</taxon>
        <taxon>Oweniida</taxon>
        <taxon>Oweniidae</taxon>
        <taxon>Owenia</taxon>
    </lineage>
</organism>
<keyword evidence="2" id="KW-0472">Membrane</keyword>
<dbReference type="EMBL" id="CAIIXF020000001">
    <property type="protein sequence ID" value="CAH1773082.1"/>
    <property type="molecule type" value="Genomic_DNA"/>
</dbReference>
<keyword evidence="2" id="KW-0812">Transmembrane</keyword>
<accession>A0A8S4MWY0</accession>
<evidence type="ECO:0000313" key="4">
    <source>
        <dbReference type="EMBL" id="CAH1773082.1"/>
    </source>
</evidence>
<feature type="transmembrane region" description="Helical" evidence="2">
    <location>
        <begin position="277"/>
        <end position="303"/>
    </location>
</feature>
<keyword evidence="5" id="KW-1185">Reference proteome</keyword>
<keyword evidence="3" id="KW-0732">Signal</keyword>
<keyword evidence="2" id="KW-1133">Transmembrane helix</keyword>
<feature type="signal peptide" evidence="3">
    <location>
        <begin position="1"/>
        <end position="20"/>
    </location>
</feature>
<feature type="region of interest" description="Disordered" evidence="1">
    <location>
        <begin position="309"/>
        <end position="330"/>
    </location>
</feature>
<name>A0A8S4MWY0_OWEFU</name>
<dbReference type="Proteomes" id="UP000749559">
    <property type="component" value="Unassembled WGS sequence"/>
</dbReference>
<feature type="chain" id="PRO_5035777834" evidence="3">
    <location>
        <begin position="21"/>
        <end position="446"/>
    </location>
</feature>
<proteinExistence type="predicted"/>
<dbReference type="Gene3D" id="1.20.5.100">
    <property type="entry name" value="Cytochrome c1, transmembrane anchor, C-terminal"/>
    <property type="match status" value="1"/>
</dbReference>
<protein>
    <submittedName>
        <fullName evidence="4">Uncharacterized protein</fullName>
    </submittedName>
</protein>
<evidence type="ECO:0000256" key="3">
    <source>
        <dbReference type="SAM" id="SignalP"/>
    </source>
</evidence>
<feature type="non-terminal residue" evidence="4">
    <location>
        <position position="446"/>
    </location>
</feature>
<gene>
    <name evidence="4" type="ORF">OFUS_LOCUS729</name>
</gene>
<reference evidence="4" key="1">
    <citation type="submission" date="2022-03" db="EMBL/GenBank/DDBJ databases">
        <authorList>
            <person name="Martin C."/>
        </authorList>
    </citation>
    <scope>NUCLEOTIDE SEQUENCE</scope>
</reference>
<comment type="caution">
    <text evidence="4">The sequence shown here is derived from an EMBL/GenBank/DDBJ whole genome shotgun (WGS) entry which is preliminary data.</text>
</comment>
<evidence type="ECO:0000256" key="1">
    <source>
        <dbReference type="SAM" id="MobiDB-lite"/>
    </source>
</evidence>
<evidence type="ECO:0000256" key="2">
    <source>
        <dbReference type="SAM" id="Phobius"/>
    </source>
</evidence>